<reference evidence="1" key="1">
    <citation type="journal article" date="2020" name="Nature">
        <title>Giant virus diversity and host interactions through global metagenomics.</title>
        <authorList>
            <person name="Schulz F."/>
            <person name="Roux S."/>
            <person name="Paez-Espino D."/>
            <person name="Jungbluth S."/>
            <person name="Walsh D.A."/>
            <person name="Denef V.J."/>
            <person name="McMahon K.D."/>
            <person name="Konstantinidis K.T."/>
            <person name="Eloe-Fadrosh E.A."/>
            <person name="Kyrpides N.C."/>
            <person name="Woyke T."/>
        </authorList>
    </citation>
    <scope>NUCLEOTIDE SEQUENCE</scope>
    <source>
        <strain evidence="1">GVMAG-M-3300013285-6</strain>
    </source>
</reference>
<sequence>MSTVLEKHKKYKTMYGEAEMFWGFGIEEETYVQFTKPIQVAAPILRLCHAPERYSVNYYLGYKKDRVEDAFTATFPDASACIPLPFFVNSHSFQKVDLCGQHMTLYTKGKEPNPRFSGKTLFAELQEASPEVFREGYENWFCFDGDSIEFITLQFYKNRVSTCIQELLGHKKVFLDGLNRFVAAKKLWRDRGALMYPLRNPGFAVFSSNPGNIAMFNNGTYHINITLPTFLAPRRDEEEIAPILYPTLFLEDHRRYIRLIQWVEPILIAVYGSPDPFSKGSPGFARGSQRCAMSRYIGIGTYDTEKMHEGKVLQIEVAEVHGTDTGFWWFSTYHQGSAYVPLDKIGLDINYKKHFNHGVEMRFFDWFLEDKLPELCSFLVYLADASINLPITNAAILSETWNEGVLGLFKKGDAWILPPTLLAAYERIFHIPLHGQELTFRGVYSILLETFKKRYAKGVCAKLMLS</sequence>
<name>A0A6C0BIA9_9ZZZZ</name>
<dbReference type="EMBL" id="MN739168">
    <property type="protein sequence ID" value="QHS92085.1"/>
    <property type="molecule type" value="Genomic_DNA"/>
</dbReference>
<proteinExistence type="predicted"/>
<organism evidence="1">
    <name type="scientific">viral metagenome</name>
    <dbReference type="NCBI Taxonomy" id="1070528"/>
    <lineage>
        <taxon>unclassified sequences</taxon>
        <taxon>metagenomes</taxon>
        <taxon>organismal metagenomes</taxon>
    </lineage>
</organism>
<dbReference type="AlphaFoldDB" id="A0A6C0BIA9"/>
<accession>A0A6C0BIA9</accession>
<evidence type="ECO:0000313" key="1">
    <source>
        <dbReference type="EMBL" id="QHS92085.1"/>
    </source>
</evidence>
<protein>
    <submittedName>
        <fullName evidence="1">Uncharacterized protein</fullName>
    </submittedName>
</protein>